<proteinExistence type="predicted"/>
<dbReference type="EMBL" id="FRCF01000002">
    <property type="protein sequence ID" value="SHL68343.1"/>
    <property type="molecule type" value="Genomic_DNA"/>
</dbReference>
<evidence type="ECO:0000313" key="2">
    <source>
        <dbReference type="Proteomes" id="UP000184206"/>
    </source>
</evidence>
<keyword evidence="2" id="KW-1185">Reference proteome</keyword>
<protein>
    <submittedName>
        <fullName evidence="1">Uncharacterized protein</fullName>
    </submittedName>
</protein>
<organism evidence="1 2">
    <name type="scientific">Lacicoccus alkaliphilus DSM 16010</name>
    <dbReference type="NCBI Taxonomy" id="1123231"/>
    <lineage>
        <taxon>Bacteria</taxon>
        <taxon>Bacillati</taxon>
        <taxon>Bacillota</taxon>
        <taxon>Bacilli</taxon>
        <taxon>Bacillales</taxon>
        <taxon>Salinicoccaceae</taxon>
        <taxon>Lacicoccus</taxon>
    </lineage>
</organism>
<dbReference type="Proteomes" id="UP000184206">
    <property type="component" value="Unassembled WGS sequence"/>
</dbReference>
<accession>A0A1M7CMJ8</accession>
<dbReference type="STRING" id="1123231.SAMN02745189_00826"/>
<name>A0A1M7CMJ8_9BACL</name>
<reference evidence="1 2" key="1">
    <citation type="submission" date="2016-11" db="EMBL/GenBank/DDBJ databases">
        <authorList>
            <person name="Jaros S."/>
            <person name="Januszkiewicz K."/>
            <person name="Wedrychowicz H."/>
        </authorList>
    </citation>
    <scope>NUCLEOTIDE SEQUENCE [LARGE SCALE GENOMIC DNA]</scope>
    <source>
        <strain evidence="1 2">DSM 16010</strain>
    </source>
</reference>
<evidence type="ECO:0000313" key="1">
    <source>
        <dbReference type="EMBL" id="SHL68343.1"/>
    </source>
</evidence>
<gene>
    <name evidence="1" type="ORF">SAMN02745189_00826</name>
</gene>
<dbReference type="AlphaFoldDB" id="A0A1M7CMJ8"/>
<sequence>MSAHLMWALFLIMYGTVFPLSPGPQHQVPDDRNIRVKIVMKIY</sequence>